<proteinExistence type="predicted"/>
<dbReference type="InterPro" id="IPR000086">
    <property type="entry name" value="NUDIX_hydrolase_dom"/>
</dbReference>
<evidence type="ECO:0000313" key="4">
    <source>
        <dbReference type="EMBL" id="QNN50924.1"/>
    </source>
</evidence>
<organism evidence="4 5">
    <name type="scientific">Phycicoccus endophyticus</name>
    <dbReference type="NCBI Taxonomy" id="1690220"/>
    <lineage>
        <taxon>Bacteria</taxon>
        <taxon>Bacillati</taxon>
        <taxon>Actinomycetota</taxon>
        <taxon>Actinomycetes</taxon>
        <taxon>Micrococcales</taxon>
        <taxon>Intrasporangiaceae</taxon>
        <taxon>Phycicoccus</taxon>
    </lineage>
</organism>
<reference evidence="4 5" key="1">
    <citation type="submission" date="2020-08" db="EMBL/GenBank/DDBJ databases">
        <title>Genome sequence of Phycicoccus endophyticus JCM 31784T.</title>
        <authorList>
            <person name="Hyun D.-W."/>
            <person name="Bae J.-W."/>
        </authorList>
    </citation>
    <scope>NUCLEOTIDE SEQUENCE [LARGE SCALE GENOMIC DNA]</scope>
    <source>
        <strain evidence="4 5">JCM 31784</strain>
    </source>
</reference>
<keyword evidence="5" id="KW-1185">Reference proteome</keyword>
<evidence type="ECO:0000256" key="1">
    <source>
        <dbReference type="ARBA" id="ARBA00001946"/>
    </source>
</evidence>
<gene>
    <name evidence="4" type="ORF">H9L10_05300</name>
</gene>
<comment type="cofactor">
    <cofactor evidence="1">
        <name>Mg(2+)</name>
        <dbReference type="ChEBI" id="CHEBI:18420"/>
    </cofactor>
</comment>
<protein>
    <submittedName>
        <fullName evidence="4">NUDIX domain-containing protein</fullName>
    </submittedName>
</protein>
<dbReference type="InterPro" id="IPR015797">
    <property type="entry name" value="NUDIX_hydrolase-like_dom_sf"/>
</dbReference>
<dbReference type="SUPFAM" id="SSF55811">
    <property type="entry name" value="Nudix"/>
    <property type="match status" value="1"/>
</dbReference>
<sequence>MRVSAVVLQDGAGRLLTVRERGTHRFMLVGGKHEPGETAEQTAVREAAEEVGVDLDLGRLVRLGRFTARAANEEGRTVESVVFTHPPVPMGDAPASEIEEQRWLDPRERPWPDDLAPLLAEHVLPALSPGE</sequence>
<dbReference type="GO" id="GO:0016787">
    <property type="term" value="F:hydrolase activity"/>
    <property type="evidence" value="ECO:0007669"/>
    <property type="project" value="UniProtKB-KW"/>
</dbReference>
<dbReference type="EMBL" id="CP060712">
    <property type="protein sequence ID" value="QNN50924.1"/>
    <property type="molecule type" value="Genomic_DNA"/>
</dbReference>
<dbReference type="KEGG" id="pei:H9L10_05300"/>
<evidence type="ECO:0000256" key="2">
    <source>
        <dbReference type="ARBA" id="ARBA00022801"/>
    </source>
</evidence>
<dbReference type="PANTHER" id="PTHR43046:SF2">
    <property type="entry name" value="8-OXO-DGTP DIPHOSPHATASE-RELATED"/>
    <property type="match status" value="1"/>
</dbReference>
<accession>A0A7G9R5P9</accession>
<dbReference type="PROSITE" id="PS00893">
    <property type="entry name" value="NUDIX_BOX"/>
    <property type="match status" value="1"/>
</dbReference>
<evidence type="ECO:0000313" key="5">
    <source>
        <dbReference type="Proteomes" id="UP000515976"/>
    </source>
</evidence>
<dbReference type="AlphaFoldDB" id="A0A7G9R5P9"/>
<dbReference type="InterPro" id="IPR020084">
    <property type="entry name" value="NUDIX_hydrolase_CS"/>
</dbReference>
<dbReference type="Pfam" id="PF00293">
    <property type="entry name" value="NUDIX"/>
    <property type="match status" value="1"/>
</dbReference>
<keyword evidence="2" id="KW-0378">Hydrolase</keyword>
<dbReference type="PROSITE" id="PS51462">
    <property type="entry name" value="NUDIX"/>
    <property type="match status" value="1"/>
</dbReference>
<evidence type="ECO:0000259" key="3">
    <source>
        <dbReference type="PROSITE" id="PS51462"/>
    </source>
</evidence>
<dbReference type="Gene3D" id="3.90.79.10">
    <property type="entry name" value="Nucleoside Triphosphate Pyrophosphohydrolase"/>
    <property type="match status" value="1"/>
</dbReference>
<dbReference type="CDD" id="cd04690">
    <property type="entry name" value="NUDIX_Hydrolase"/>
    <property type="match status" value="1"/>
</dbReference>
<dbReference type="Proteomes" id="UP000515976">
    <property type="component" value="Chromosome"/>
</dbReference>
<dbReference type="PANTHER" id="PTHR43046">
    <property type="entry name" value="GDP-MANNOSE MANNOSYL HYDROLASE"/>
    <property type="match status" value="1"/>
</dbReference>
<feature type="domain" description="Nudix hydrolase" evidence="3">
    <location>
        <begin position="1"/>
        <end position="125"/>
    </location>
</feature>
<name>A0A7G9R5P9_9MICO</name>